<evidence type="ECO:0000256" key="6">
    <source>
        <dbReference type="ARBA" id="ARBA00023026"/>
    </source>
</evidence>
<dbReference type="InterPro" id="IPR001343">
    <property type="entry name" value="Hemolysn_Ca-bd"/>
</dbReference>
<comment type="subcellular location">
    <subcellularLocation>
        <location evidence="1">Membrane</location>
    </subcellularLocation>
    <subcellularLocation>
        <location evidence="2">Secreted</location>
    </subcellularLocation>
</comment>
<accession>A0AAE9KIZ6</accession>
<feature type="region of interest" description="Disordered" evidence="8">
    <location>
        <begin position="615"/>
        <end position="652"/>
    </location>
</feature>
<dbReference type="AlphaFoldDB" id="A0AAE9KIZ6"/>
<dbReference type="Pfam" id="PF00353">
    <property type="entry name" value="HemolysinCabind"/>
    <property type="match status" value="6"/>
</dbReference>
<sequence length="977" mass="103676">MFDHNKDGIRTATGWVKPDDGLLVLDRNGDGIINNGGELFGDSTLLADGSRAAHGYAALAELDSNGDGKVDAADEKFADLRVWRDLNSDGISTASELFTLEELGIASLDTAYKNTHTGLAGGNTLVQQGSFTKADGSSGQMGDVNFVVNNLYGNYADKIALTPEQMQAANLQGIGGLRDLREAAALSEKLALALKAYSEADSKEAQQALLENLVEQWAATNPYFGAEISISNQLTLTSSEGIGLTPAQAKAMQNQIFMVSEERQQMLDETARKLAIVNAFSGIRSSFVGVYNEATFGKMAAVADKQYATLMKSIYEGLLFQTRLQPYLNAVTFTLANGSFEPDFSGIKTAFETVHAENPKKAFVDLSEFIVFSQNNNKPVFAELSTLLTQITYDAVNAGQLDEYAQVLSRNTLEGLGHKLGTDGKDVFYGNNLSNYLMGADGNDTLHGRGGDDILSGGTGDDELYGGAGKDTLIGGTGNDKLEGGNGEADTYIFAAGHGQDIVNDYGSNQAHTDTLRFEGAVLADAVFTRSDNDLVIKAFGAEDAVAVSNYFSSNSGYRYYQFAFDDKTITAADMSLITVEGDGSDKNDRLYGWDSIDILHGGLGNDYMSGENGNDKLYGDEGNDSLYGGNGDDHLDGGEGNDRLEGGNGNDMLLGGSGNDELYGGAGKDTLIGGAGNDKLEGGNGEADTYIFAAGHGQDIVNDYGSNQAHTDTLRFEGAVLADAVFTRSDNDLVIKAFGAEDAVAVSNYFSSNSGYRYYQFAFDDKTITAADMSLITVEGDGSDKNDRLYGWDSIDILHGGLGNDYMSGENGNDKLYGDEGNDSLYGGNGDDHLDGGEGNDRLEGGNGNDMLLGGSGDDKLYGGSGNDTLIGGTGNDYLEGGSNGADTYIFAAGHGKDIVSDYGSKVEHIDTLIFEEALSPDVLFEKSGNDLIVKAFGNEEQVSVSNYFSSGAYRYVQFAFEDKMLSAAEVSSAIV</sequence>
<reference evidence="9" key="2">
    <citation type="journal article" date="2022" name="Res Sq">
        <title>Evolution of multicellular longitudinally dividing oral cavity symbionts (Neisseriaceae).</title>
        <authorList>
            <person name="Nyongesa S."/>
            <person name="Weber P."/>
            <person name="Bernet E."/>
            <person name="Pullido F."/>
            <person name="Nieckarz M."/>
            <person name="Delaby M."/>
            <person name="Nieves C."/>
            <person name="Viehboeck T."/>
            <person name="Krause N."/>
            <person name="Rivera-Millot A."/>
            <person name="Nakamura A."/>
            <person name="Vischer N."/>
            <person name="VanNieuwenhze M."/>
            <person name="Brun Y."/>
            <person name="Cava F."/>
            <person name="Bulgheresi S."/>
            <person name="Veyrier F."/>
        </authorList>
    </citation>
    <scope>NUCLEOTIDE SEQUENCE</scope>
    <source>
        <strain evidence="9">1258/02</strain>
    </source>
</reference>
<keyword evidence="4" id="KW-0800">Toxin</keyword>
<evidence type="ECO:0000256" key="7">
    <source>
        <dbReference type="ARBA" id="ARBA00023136"/>
    </source>
</evidence>
<feature type="compositionally biased region" description="Basic and acidic residues" evidence="8">
    <location>
        <begin position="831"/>
        <end position="845"/>
    </location>
</feature>
<dbReference type="GO" id="GO:0005576">
    <property type="term" value="C:extracellular region"/>
    <property type="evidence" value="ECO:0007669"/>
    <property type="project" value="UniProtKB-SubCell"/>
</dbReference>
<feature type="region of interest" description="Disordered" evidence="8">
    <location>
        <begin position="828"/>
        <end position="851"/>
    </location>
</feature>
<gene>
    <name evidence="9" type="ORF">LVJ78_04625</name>
</gene>
<dbReference type="Proteomes" id="UP000829756">
    <property type="component" value="Chromosome"/>
</dbReference>
<feature type="compositionally biased region" description="Basic and acidic residues" evidence="8">
    <location>
        <begin position="632"/>
        <end position="646"/>
    </location>
</feature>
<evidence type="ECO:0000256" key="2">
    <source>
        <dbReference type="ARBA" id="ARBA00004613"/>
    </source>
</evidence>
<dbReference type="InterPro" id="IPR050557">
    <property type="entry name" value="RTX_toxin/Mannuronan_C5-epim"/>
</dbReference>
<dbReference type="PRINTS" id="PR00313">
    <property type="entry name" value="CABNDNGRPT"/>
</dbReference>
<keyword evidence="7" id="KW-0472">Membrane</keyword>
<dbReference type="InterPro" id="IPR003995">
    <property type="entry name" value="RTX_toxin_determinant-A"/>
</dbReference>
<dbReference type="SUPFAM" id="SSF51120">
    <property type="entry name" value="beta-Roll"/>
    <property type="match status" value="4"/>
</dbReference>
<evidence type="ECO:0000313" key="10">
    <source>
        <dbReference type="Proteomes" id="UP000829756"/>
    </source>
</evidence>
<dbReference type="PANTHER" id="PTHR38340">
    <property type="entry name" value="S-LAYER PROTEIN"/>
    <property type="match status" value="1"/>
</dbReference>
<dbReference type="KEGG" id="usu:LVJ78_04625"/>
<dbReference type="EMBL" id="CP091507">
    <property type="protein sequence ID" value="UOO80297.1"/>
    <property type="molecule type" value="Genomic_DNA"/>
</dbReference>
<keyword evidence="5" id="KW-0677">Repeat</keyword>
<keyword evidence="3" id="KW-0964">Secreted</keyword>
<name>A0AAE9KIZ6_9NEIS</name>
<protein>
    <submittedName>
        <fullName evidence="9">Calcium-binding protein</fullName>
    </submittedName>
</protein>
<organism evidence="9 10">
    <name type="scientific">Uruburuella suis</name>
    <dbReference type="NCBI Taxonomy" id="252130"/>
    <lineage>
        <taxon>Bacteria</taxon>
        <taxon>Pseudomonadati</taxon>
        <taxon>Pseudomonadota</taxon>
        <taxon>Betaproteobacteria</taxon>
        <taxon>Neisseriales</taxon>
        <taxon>Neisseriaceae</taxon>
        <taxon>Uruburuella</taxon>
    </lineage>
</organism>
<dbReference type="Gene3D" id="2.150.10.10">
    <property type="entry name" value="Serralysin-like metalloprotease, C-terminal"/>
    <property type="match status" value="5"/>
</dbReference>
<evidence type="ECO:0000313" key="9">
    <source>
        <dbReference type="EMBL" id="UOO80297.1"/>
    </source>
</evidence>
<evidence type="ECO:0000256" key="4">
    <source>
        <dbReference type="ARBA" id="ARBA00022656"/>
    </source>
</evidence>
<dbReference type="PRINTS" id="PR01488">
    <property type="entry name" value="RTXTOXINA"/>
</dbReference>
<dbReference type="GO" id="GO:0016020">
    <property type="term" value="C:membrane"/>
    <property type="evidence" value="ECO:0007669"/>
    <property type="project" value="UniProtKB-SubCell"/>
</dbReference>
<dbReference type="PROSITE" id="PS00330">
    <property type="entry name" value="HEMOLYSIN_CALCIUM"/>
    <property type="match status" value="12"/>
</dbReference>
<evidence type="ECO:0000256" key="8">
    <source>
        <dbReference type="SAM" id="MobiDB-lite"/>
    </source>
</evidence>
<dbReference type="RefSeq" id="WP_244802599.1">
    <property type="nucleotide sequence ID" value="NZ_CP091507.1"/>
</dbReference>
<dbReference type="GO" id="GO:0090729">
    <property type="term" value="F:toxin activity"/>
    <property type="evidence" value="ECO:0007669"/>
    <property type="project" value="UniProtKB-KW"/>
</dbReference>
<evidence type="ECO:0000256" key="3">
    <source>
        <dbReference type="ARBA" id="ARBA00022525"/>
    </source>
</evidence>
<keyword evidence="6" id="KW-0843">Virulence</keyword>
<dbReference type="PANTHER" id="PTHR38340:SF1">
    <property type="entry name" value="S-LAYER PROTEIN"/>
    <property type="match status" value="1"/>
</dbReference>
<evidence type="ECO:0000256" key="5">
    <source>
        <dbReference type="ARBA" id="ARBA00022737"/>
    </source>
</evidence>
<dbReference type="GO" id="GO:0005509">
    <property type="term" value="F:calcium ion binding"/>
    <property type="evidence" value="ECO:0007669"/>
    <property type="project" value="InterPro"/>
</dbReference>
<proteinExistence type="predicted"/>
<dbReference type="InterPro" id="IPR011049">
    <property type="entry name" value="Serralysin-like_metalloprot_C"/>
</dbReference>
<evidence type="ECO:0000256" key="1">
    <source>
        <dbReference type="ARBA" id="ARBA00004370"/>
    </source>
</evidence>
<dbReference type="InterPro" id="IPR018511">
    <property type="entry name" value="Hemolysin-typ_Ca-bd_CS"/>
</dbReference>
<reference evidence="9" key="1">
    <citation type="submission" date="2021-12" db="EMBL/GenBank/DDBJ databases">
        <authorList>
            <person name="Veyrier F.J."/>
        </authorList>
    </citation>
    <scope>NUCLEOTIDE SEQUENCE</scope>
    <source>
        <strain evidence="9">1258/02</strain>
    </source>
</reference>